<keyword evidence="4" id="KW-0408">Iron</keyword>
<dbReference type="AlphaFoldDB" id="A0A2G9RM43"/>
<keyword evidence="10" id="KW-1185">Reference proteome</keyword>
<sequence length="208" mass="23486">MCIDTFTASDYEIHCTPIFLFFLFFMLALRCIVFLCSYTEQIGLVYLAARFDGGYAAVTRALQEIHQRVPDFKPQTLLDFGSGVGSVSWAAHANWGTSLKEYVCVDSSASMNQLSELVLRGGEETGDMHINGIYFRQFLPVSPKVQYDLVISAFSLNELPNLFERQKTIQALWRKTGGFLVCVHFSLYNCSSISIYPLYVFGFVFLAL</sequence>
<name>A0A2G9RM43_AQUCT</name>
<comment type="subcellular location">
    <subcellularLocation>
        <location evidence="1">Mitochondrion</location>
    </subcellularLocation>
</comment>
<evidence type="ECO:0000256" key="7">
    <source>
        <dbReference type="ARBA" id="ARBA00045681"/>
    </source>
</evidence>
<evidence type="ECO:0000256" key="1">
    <source>
        <dbReference type="ARBA" id="ARBA00004173"/>
    </source>
</evidence>
<protein>
    <recommendedName>
        <fullName evidence="11">Methyltransferase domain-containing protein</fullName>
    </recommendedName>
</protein>
<dbReference type="InterPro" id="IPR029063">
    <property type="entry name" value="SAM-dependent_MTases_sf"/>
</dbReference>
<organism evidence="9 10">
    <name type="scientific">Aquarana catesbeiana</name>
    <name type="common">American bullfrog</name>
    <name type="synonym">Rana catesbeiana</name>
    <dbReference type="NCBI Taxonomy" id="8400"/>
    <lineage>
        <taxon>Eukaryota</taxon>
        <taxon>Metazoa</taxon>
        <taxon>Chordata</taxon>
        <taxon>Craniata</taxon>
        <taxon>Vertebrata</taxon>
        <taxon>Euteleostomi</taxon>
        <taxon>Amphibia</taxon>
        <taxon>Batrachia</taxon>
        <taxon>Anura</taxon>
        <taxon>Neobatrachia</taxon>
        <taxon>Ranoidea</taxon>
        <taxon>Ranidae</taxon>
        <taxon>Aquarana</taxon>
    </lineage>
</organism>
<evidence type="ECO:0008006" key="11">
    <source>
        <dbReference type="Google" id="ProtNLM"/>
    </source>
</evidence>
<keyword evidence="5" id="KW-0411">Iron-sulfur</keyword>
<dbReference type="CDD" id="cd02440">
    <property type="entry name" value="AdoMet_MTases"/>
    <property type="match status" value="1"/>
</dbReference>
<dbReference type="PANTHER" id="PTHR13184:SF5">
    <property type="entry name" value="METHYLTRANSFERASE-LIKE PROTEIN 17, MITOCHONDRIAL"/>
    <property type="match status" value="1"/>
</dbReference>
<keyword evidence="8" id="KW-0812">Transmembrane</keyword>
<evidence type="ECO:0000256" key="8">
    <source>
        <dbReference type="SAM" id="Phobius"/>
    </source>
</evidence>
<dbReference type="GO" id="GO:0051536">
    <property type="term" value="F:iron-sulfur cluster binding"/>
    <property type="evidence" value="ECO:0007669"/>
    <property type="project" value="UniProtKB-KW"/>
</dbReference>
<dbReference type="Proteomes" id="UP000228934">
    <property type="component" value="Unassembled WGS sequence"/>
</dbReference>
<dbReference type="Gene3D" id="3.40.50.150">
    <property type="entry name" value="Vaccinia Virus protein VP39"/>
    <property type="match status" value="1"/>
</dbReference>
<dbReference type="SUPFAM" id="SSF53335">
    <property type="entry name" value="S-adenosyl-L-methionine-dependent methyltransferases"/>
    <property type="match status" value="1"/>
</dbReference>
<dbReference type="EMBL" id="KV935006">
    <property type="protein sequence ID" value="PIO28952.1"/>
    <property type="molecule type" value="Genomic_DNA"/>
</dbReference>
<keyword evidence="6" id="KW-0496">Mitochondrion</keyword>
<keyword evidence="8" id="KW-1133">Transmembrane helix</keyword>
<dbReference type="GO" id="GO:0006412">
    <property type="term" value="P:translation"/>
    <property type="evidence" value="ECO:0007669"/>
    <property type="project" value="InterPro"/>
</dbReference>
<accession>A0A2G9RM43</accession>
<dbReference type="InterPro" id="IPR052571">
    <property type="entry name" value="Mt_RNA_Methyltransferase"/>
</dbReference>
<dbReference type="InterPro" id="IPR015324">
    <property type="entry name" value="Ribosomal_Rsm22-like"/>
</dbReference>
<evidence type="ECO:0000313" key="10">
    <source>
        <dbReference type="Proteomes" id="UP000228934"/>
    </source>
</evidence>
<keyword evidence="3" id="KW-0809">Transit peptide</keyword>
<evidence type="ECO:0000256" key="4">
    <source>
        <dbReference type="ARBA" id="ARBA00023004"/>
    </source>
</evidence>
<evidence type="ECO:0000256" key="2">
    <source>
        <dbReference type="ARBA" id="ARBA00022723"/>
    </source>
</evidence>
<dbReference type="OrthoDB" id="421327at2759"/>
<dbReference type="GO" id="GO:0005763">
    <property type="term" value="C:mitochondrial small ribosomal subunit"/>
    <property type="evidence" value="ECO:0007669"/>
    <property type="project" value="TreeGrafter"/>
</dbReference>
<dbReference type="PANTHER" id="PTHR13184">
    <property type="entry name" value="37S RIBOSOMAL PROTEIN S22"/>
    <property type="match status" value="1"/>
</dbReference>
<keyword evidence="8" id="KW-0472">Membrane</keyword>
<dbReference type="GO" id="GO:0046872">
    <property type="term" value="F:metal ion binding"/>
    <property type="evidence" value="ECO:0007669"/>
    <property type="project" value="UniProtKB-KW"/>
</dbReference>
<dbReference type="GO" id="GO:0008168">
    <property type="term" value="F:methyltransferase activity"/>
    <property type="evidence" value="ECO:0007669"/>
    <property type="project" value="InterPro"/>
</dbReference>
<feature type="transmembrane region" description="Helical" evidence="8">
    <location>
        <begin position="179"/>
        <end position="206"/>
    </location>
</feature>
<dbReference type="Pfam" id="PF09243">
    <property type="entry name" value="Rsm22"/>
    <property type="match status" value="1"/>
</dbReference>
<reference evidence="10" key="1">
    <citation type="journal article" date="2017" name="Nat. Commun.">
        <title>The North American bullfrog draft genome provides insight into hormonal regulation of long noncoding RNA.</title>
        <authorList>
            <person name="Hammond S.A."/>
            <person name="Warren R.L."/>
            <person name="Vandervalk B.P."/>
            <person name="Kucuk E."/>
            <person name="Khan H."/>
            <person name="Gibb E.A."/>
            <person name="Pandoh P."/>
            <person name="Kirk H."/>
            <person name="Zhao Y."/>
            <person name="Jones M."/>
            <person name="Mungall A.J."/>
            <person name="Coope R."/>
            <person name="Pleasance S."/>
            <person name="Moore R.A."/>
            <person name="Holt R.A."/>
            <person name="Round J.M."/>
            <person name="Ohora S."/>
            <person name="Walle B.V."/>
            <person name="Veldhoen N."/>
            <person name="Helbing C.C."/>
            <person name="Birol I."/>
        </authorList>
    </citation>
    <scope>NUCLEOTIDE SEQUENCE [LARGE SCALE GENOMIC DNA]</scope>
</reference>
<comment type="function">
    <text evidence="7">Mitochondrial ribosome (mitoribosome) assembly factor. Binds at the interface of the head and body domains of the mitochondrial small ribosomal subunit (mt-SSU), occluding the mRNA channel and preventing compaction of the head domain towards the body. Probable inactive methyltransferase: retains the characteristic folding and ability to bind S-adenosyl-L-methionine, but it probably lost its methyltransferase activity.</text>
</comment>
<evidence type="ECO:0000256" key="3">
    <source>
        <dbReference type="ARBA" id="ARBA00022946"/>
    </source>
</evidence>
<evidence type="ECO:0000313" key="9">
    <source>
        <dbReference type="EMBL" id="PIO28952.1"/>
    </source>
</evidence>
<dbReference type="GO" id="GO:0003735">
    <property type="term" value="F:structural constituent of ribosome"/>
    <property type="evidence" value="ECO:0007669"/>
    <property type="project" value="TreeGrafter"/>
</dbReference>
<evidence type="ECO:0000256" key="5">
    <source>
        <dbReference type="ARBA" id="ARBA00023014"/>
    </source>
</evidence>
<gene>
    <name evidence="9" type="ORF">AB205_0143830</name>
</gene>
<proteinExistence type="predicted"/>
<keyword evidence="2" id="KW-0479">Metal-binding</keyword>
<feature type="transmembrane region" description="Helical" evidence="8">
    <location>
        <begin position="18"/>
        <end position="38"/>
    </location>
</feature>
<evidence type="ECO:0000256" key="6">
    <source>
        <dbReference type="ARBA" id="ARBA00023128"/>
    </source>
</evidence>